<keyword evidence="10 13" id="KW-1133">Transmembrane helix</keyword>
<feature type="domain" description="Peptidase M50" evidence="14">
    <location>
        <begin position="28"/>
        <end position="200"/>
    </location>
</feature>
<dbReference type="GO" id="GO:0005886">
    <property type="term" value="C:plasma membrane"/>
    <property type="evidence" value="ECO:0007669"/>
    <property type="project" value="UniProtKB-SubCell"/>
</dbReference>
<reference evidence="15 16" key="1">
    <citation type="submission" date="2018-06" db="EMBL/GenBank/DDBJ databases">
        <title>Noncontiguous genome sequence of Ruminococcaceae bacterium ASD2818.</title>
        <authorList>
            <person name="Chaplin A.V."/>
            <person name="Sokolova S.R."/>
            <person name="Kochetkova T.O."/>
            <person name="Goltsov A.Y."/>
            <person name="Trofimov D.Y."/>
            <person name="Efimov B.A."/>
        </authorList>
    </citation>
    <scope>NUCLEOTIDE SEQUENCE [LARGE SCALE GENOMIC DNA]</scope>
    <source>
        <strain evidence="15 16">ASD2818</strain>
    </source>
</reference>
<dbReference type="GO" id="GO:0008237">
    <property type="term" value="F:metallopeptidase activity"/>
    <property type="evidence" value="ECO:0007669"/>
    <property type="project" value="UniProtKB-KW"/>
</dbReference>
<evidence type="ECO:0000256" key="9">
    <source>
        <dbReference type="ARBA" id="ARBA00022833"/>
    </source>
</evidence>
<dbReference type="RefSeq" id="WP_112332882.1">
    <property type="nucleotide sequence ID" value="NZ_JBKYJQ010000008.1"/>
</dbReference>
<dbReference type="InterPro" id="IPR044537">
    <property type="entry name" value="Rip2-like"/>
</dbReference>
<feature type="transmembrane region" description="Helical" evidence="13">
    <location>
        <begin position="140"/>
        <end position="161"/>
    </location>
</feature>
<keyword evidence="5 15" id="KW-0645">Protease</keyword>
<keyword evidence="6 13" id="KW-0812">Transmembrane</keyword>
<dbReference type="Proteomes" id="UP000249377">
    <property type="component" value="Unassembled WGS sequence"/>
</dbReference>
<feature type="transmembrane region" description="Helical" evidence="13">
    <location>
        <begin position="190"/>
        <end position="211"/>
    </location>
</feature>
<dbReference type="InterPro" id="IPR008915">
    <property type="entry name" value="Peptidase_M50"/>
</dbReference>
<keyword evidence="7" id="KW-0479">Metal-binding</keyword>
<comment type="caution">
    <text evidence="15">The sequence shown here is derived from an EMBL/GenBank/DDBJ whole genome shotgun (WGS) entry which is preliminary data.</text>
</comment>
<keyword evidence="11" id="KW-0482">Metalloprotease</keyword>
<dbReference type="EMBL" id="QLYR01000005">
    <property type="protein sequence ID" value="RAQ28499.1"/>
    <property type="molecule type" value="Genomic_DNA"/>
</dbReference>
<evidence type="ECO:0000256" key="5">
    <source>
        <dbReference type="ARBA" id="ARBA00022670"/>
    </source>
</evidence>
<evidence type="ECO:0000313" key="16">
    <source>
        <dbReference type="Proteomes" id="UP000249377"/>
    </source>
</evidence>
<keyword evidence="16" id="KW-1185">Reference proteome</keyword>
<dbReference type="GO" id="GO:0006508">
    <property type="term" value="P:proteolysis"/>
    <property type="evidence" value="ECO:0007669"/>
    <property type="project" value="UniProtKB-KW"/>
</dbReference>
<comment type="cofactor">
    <cofactor evidence="1">
        <name>Zn(2+)</name>
        <dbReference type="ChEBI" id="CHEBI:29105"/>
    </cofactor>
</comment>
<evidence type="ECO:0000256" key="13">
    <source>
        <dbReference type="SAM" id="Phobius"/>
    </source>
</evidence>
<dbReference type="Pfam" id="PF02163">
    <property type="entry name" value="Peptidase_M50"/>
    <property type="match status" value="1"/>
</dbReference>
<accession>A0A328UB03</accession>
<dbReference type="GO" id="GO:0046872">
    <property type="term" value="F:metal ion binding"/>
    <property type="evidence" value="ECO:0007669"/>
    <property type="project" value="UniProtKB-KW"/>
</dbReference>
<evidence type="ECO:0000259" key="14">
    <source>
        <dbReference type="Pfam" id="PF02163"/>
    </source>
</evidence>
<evidence type="ECO:0000256" key="7">
    <source>
        <dbReference type="ARBA" id="ARBA00022723"/>
    </source>
</evidence>
<dbReference type="PANTHER" id="PTHR35864:SF1">
    <property type="entry name" value="ZINC METALLOPROTEASE YWHC-RELATED"/>
    <property type="match status" value="1"/>
</dbReference>
<evidence type="ECO:0000256" key="6">
    <source>
        <dbReference type="ARBA" id="ARBA00022692"/>
    </source>
</evidence>
<feature type="transmembrane region" description="Helical" evidence="13">
    <location>
        <begin position="62"/>
        <end position="83"/>
    </location>
</feature>
<evidence type="ECO:0000256" key="12">
    <source>
        <dbReference type="ARBA" id="ARBA00023136"/>
    </source>
</evidence>
<name>A0A328UB03_9FIRM</name>
<protein>
    <submittedName>
        <fullName evidence="15">Site-2 protease family protein</fullName>
    </submittedName>
</protein>
<dbReference type="PANTHER" id="PTHR35864">
    <property type="entry name" value="ZINC METALLOPROTEASE MJ0611-RELATED"/>
    <property type="match status" value="1"/>
</dbReference>
<gene>
    <name evidence="15" type="ORF">DPQ25_09245</name>
</gene>
<evidence type="ECO:0000313" key="15">
    <source>
        <dbReference type="EMBL" id="RAQ28499.1"/>
    </source>
</evidence>
<keyword evidence="4" id="KW-1003">Cell membrane</keyword>
<organism evidence="15 16">
    <name type="scientific">Hydrogeniiclostridium mannosilyticum</name>
    <dbReference type="NCBI Taxonomy" id="2764322"/>
    <lineage>
        <taxon>Bacteria</taxon>
        <taxon>Bacillati</taxon>
        <taxon>Bacillota</taxon>
        <taxon>Clostridia</taxon>
        <taxon>Eubacteriales</taxon>
        <taxon>Acutalibacteraceae</taxon>
        <taxon>Hydrogeniiclostridium</taxon>
    </lineage>
</organism>
<feature type="transmembrane region" description="Helical" evidence="13">
    <location>
        <begin position="103"/>
        <end position="128"/>
    </location>
</feature>
<dbReference type="AlphaFoldDB" id="A0A328UB03"/>
<feature type="transmembrane region" description="Helical" evidence="13">
    <location>
        <begin position="20"/>
        <end position="41"/>
    </location>
</feature>
<comment type="subcellular location">
    <subcellularLocation>
        <location evidence="2">Cell membrane</location>
        <topology evidence="2">Multi-pass membrane protein</topology>
    </subcellularLocation>
</comment>
<evidence type="ECO:0000256" key="10">
    <source>
        <dbReference type="ARBA" id="ARBA00022989"/>
    </source>
</evidence>
<evidence type="ECO:0000256" key="1">
    <source>
        <dbReference type="ARBA" id="ARBA00001947"/>
    </source>
</evidence>
<keyword evidence="12 13" id="KW-0472">Membrane</keyword>
<proteinExistence type="inferred from homology"/>
<evidence type="ECO:0000256" key="2">
    <source>
        <dbReference type="ARBA" id="ARBA00004651"/>
    </source>
</evidence>
<evidence type="ECO:0000256" key="8">
    <source>
        <dbReference type="ARBA" id="ARBA00022801"/>
    </source>
</evidence>
<keyword evidence="9" id="KW-0862">Zinc</keyword>
<evidence type="ECO:0000256" key="3">
    <source>
        <dbReference type="ARBA" id="ARBA00007931"/>
    </source>
</evidence>
<evidence type="ECO:0000256" key="4">
    <source>
        <dbReference type="ARBA" id="ARBA00022475"/>
    </source>
</evidence>
<comment type="similarity">
    <text evidence="3">Belongs to the peptidase M50B family.</text>
</comment>
<evidence type="ECO:0000256" key="11">
    <source>
        <dbReference type="ARBA" id="ARBA00023049"/>
    </source>
</evidence>
<keyword evidence="8" id="KW-0378">Hydrolase</keyword>
<dbReference type="InterPro" id="IPR052348">
    <property type="entry name" value="Metallopeptidase_M50B"/>
</dbReference>
<sequence length="231" mass="25616">MLIYAFRSLFAGQGLDIASLIMQLLAVFVIIFLVLPLHEFAHGLIAYKLGDRTAKNQGRLTLNPMASLDPMGSLMILLFGIGWARPVPINPSNFKKPKRDMAFTALAGPVSNLLAALVGALLLNVVLLTLGSLNASFIQALLIFFEYFVSINVMLAVFNLLPIPPLDGSRIVSAFLSDRAAYKYYQYQNYITMALFFLLLLGVLDTPLYFLRSIVGNGIYWLARLPFMAFL</sequence>
<dbReference type="CDD" id="cd06158">
    <property type="entry name" value="S2P-M50_like_1"/>
    <property type="match status" value="1"/>
</dbReference>